<evidence type="ECO:0000259" key="6">
    <source>
        <dbReference type="Pfam" id="PF13525"/>
    </source>
</evidence>
<dbReference type="InterPro" id="IPR017689">
    <property type="entry name" value="BamD"/>
</dbReference>
<feature type="compositionally biased region" description="Low complexity" evidence="4">
    <location>
        <begin position="431"/>
        <end position="450"/>
    </location>
</feature>
<keyword evidence="1 5" id="KW-0732">Signal</keyword>
<feature type="region of interest" description="Disordered" evidence="4">
    <location>
        <begin position="525"/>
        <end position="580"/>
    </location>
</feature>
<evidence type="ECO:0000256" key="4">
    <source>
        <dbReference type="SAM" id="MobiDB-lite"/>
    </source>
</evidence>
<gene>
    <name evidence="7" type="primary">bamD</name>
    <name evidence="7" type="ORF">FTW19_04445</name>
</gene>
<keyword evidence="8" id="KW-1185">Reference proteome</keyword>
<evidence type="ECO:0000256" key="3">
    <source>
        <dbReference type="ARBA" id="ARBA00023237"/>
    </source>
</evidence>
<feature type="domain" description="Outer membrane lipoprotein BamD-like" evidence="6">
    <location>
        <begin position="96"/>
        <end position="271"/>
    </location>
</feature>
<dbReference type="InterPro" id="IPR011990">
    <property type="entry name" value="TPR-like_helical_dom_sf"/>
</dbReference>
<feature type="chain" id="PRO_5022710448" evidence="5">
    <location>
        <begin position="33"/>
        <end position="580"/>
    </location>
</feature>
<feature type="compositionally biased region" description="Polar residues" evidence="4">
    <location>
        <begin position="37"/>
        <end position="51"/>
    </location>
</feature>
<proteinExistence type="predicted"/>
<dbReference type="EMBL" id="CP042806">
    <property type="protein sequence ID" value="QEE27326.1"/>
    <property type="molecule type" value="Genomic_DNA"/>
</dbReference>
<feature type="compositionally biased region" description="Basic and acidic residues" evidence="4">
    <location>
        <begin position="57"/>
        <end position="81"/>
    </location>
</feature>
<feature type="region of interest" description="Disordered" evidence="4">
    <location>
        <begin position="431"/>
        <end position="471"/>
    </location>
</feature>
<dbReference type="Proteomes" id="UP000321820">
    <property type="component" value="Chromosome"/>
</dbReference>
<feature type="compositionally biased region" description="Basic and acidic residues" evidence="4">
    <location>
        <begin position="557"/>
        <end position="566"/>
    </location>
</feature>
<sequence>MRRFVFSTRFAPLSAAVAAALLAGSLSLHAQAAGTNPDGSQSESVTLSTGKQAKKRKGDEPKESKKDQKVQQSKDTKAAEKKRLKRNPLADVDKNLPDKQLYDKALEALNKGHFDVARLDLQTMLNTYPDSQYQMRAKLAVADSWYKEGGSAALAQAEAEYKDFITFFPNVPEAAEAQMRVGDIYFRQMDKPDRDYTKAMHAQEEYRNMIQQFPQSTLVPQAKQRLREVQEVLATRESEVALFYASHENWAAAIARYQTVADTYPLYSGMDQVLIGIGDGYAAQARFVRGANLPEGPKAKLEQEFDDRAMAAYTKAVTEHSASNHVEDARDRIAALNRPQPEATQEQTAASQALENSRSQYKLLDIAKIMFLRRPDVVQTATVGEPTMADPRPTLAPEVAKFVEDSFREALNPGASAAAAPKAVKAAPEAAASETPAAAQPGAPAAPATPLGFNDINNPADGSAPNSGAVNMTTPAAAPAAGATGTGVGLEIVTPKAGETPRTYGLKAVGGAENNQAVPPVEKPAAAEDTVNDIAPGQKTPAAQQAPANGKKAAKPSIDKSEESSSKNKKKKGLGKINPF</sequence>
<keyword evidence="2" id="KW-0472">Membrane</keyword>
<organism evidence="7 8">
    <name type="scientific">Terriglobus albidus</name>
    <dbReference type="NCBI Taxonomy" id="1592106"/>
    <lineage>
        <taxon>Bacteria</taxon>
        <taxon>Pseudomonadati</taxon>
        <taxon>Acidobacteriota</taxon>
        <taxon>Terriglobia</taxon>
        <taxon>Terriglobales</taxon>
        <taxon>Acidobacteriaceae</taxon>
        <taxon>Terriglobus</taxon>
    </lineage>
</organism>
<evidence type="ECO:0000313" key="7">
    <source>
        <dbReference type="EMBL" id="QEE27326.1"/>
    </source>
</evidence>
<dbReference type="RefSeq" id="WP_147646519.1">
    <property type="nucleotide sequence ID" value="NZ_CP042806.1"/>
</dbReference>
<feature type="signal peptide" evidence="5">
    <location>
        <begin position="1"/>
        <end position="32"/>
    </location>
</feature>
<protein>
    <submittedName>
        <fullName evidence="7">Outer membrane protein assembly factor BamD</fullName>
    </submittedName>
</protein>
<evidence type="ECO:0000313" key="8">
    <source>
        <dbReference type="Proteomes" id="UP000321820"/>
    </source>
</evidence>
<dbReference type="KEGG" id="talb:FTW19_04445"/>
<evidence type="ECO:0000256" key="1">
    <source>
        <dbReference type="ARBA" id="ARBA00022729"/>
    </source>
</evidence>
<accession>A0A5B9EBC9</accession>
<feature type="region of interest" description="Disordered" evidence="4">
    <location>
        <begin position="31"/>
        <end position="93"/>
    </location>
</feature>
<dbReference type="InterPro" id="IPR039565">
    <property type="entry name" value="BamD-like"/>
</dbReference>
<evidence type="ECO:0000256" key="5">
    <source>
        <dbReference type="SAM" id="SignalP"/>
    </source>
</evidence>
<dbReference type="AlphaFoldDB" id="A0A5B9EBC9"/>
<keyword evidence="3" id="KW-0998">Cell outer membrane</keyword>
<reference evidence="7 8" key="1">
    <citation type="submission" date="2019-08" db="EMBL/GenBank/DDBJ databases">
        <title>Complete genome sequence of Terriglobus albidus strain ORNL.</title>
        <authorList>
            <person name="Podar M."/>
        </authorList>
    </citation>
    <scope>NUCLEOTIDE SEQUENCE [LARGE SCALE GENOMIC DNA]</scope>
    <source>
        <strain evidence="7 8">ORNL</strain>
    </source>
</reference>
<evidence type="ECO:0000256" key="2">
    <source>
        <dbReference type="ARBA" id="ARBA00023136"/>
    </source>
</evidence>
<dbReference type="Pfam" id="PF13525">
    <property type="entry name" value="YfiO"/>
    <property type="match status" value="1"/>
</dbReference>
<name>A0A5B9EBC9_9BACT</name>
<dbReference type="Gene3D" id="1.25.40.10">
    <property type="entry name" value="Tetratricopeptide repeat domain"/>
    <property type="match status" value="1"/>
</dbReference>
<dbReference type="OrthoDB" id="110896at2"/>
<dbReference type="NCBIfam" id="TIGR03302">
    <property type="entry name" value="OM_YfiO"/>
    <property type="match status" value="1"/>
</dbReference>